<dbReference type="InterPro" id="IPR012296">
    <property type="entry name" value="Nuclease_put_TT1808"/>
</dbReference>
<dbReference type="EMBL" id="CP011853">
    <property type="protein sequence ID" value="ALG84002.1"/>
    <property type="molecule type" value="Genomic_DNA"/>
</dbReference>
<dbReference type="InterPro" id="IPR011335">
    <property type="entry name" value="Restrct_endonuc-II-like"/>
</dbReference>
<dbReference type="KEGG" id="goq:ACH46_05080"/>
<reference evidence="3" key="1">
    <citation type="submission" date="2015-06" db="EMBL/GenBank/DDBJ databases">
        <title>Complete genome sequence and metabolic analysis of phthalate degradation pathway in Gordonia sp. QH-11.</title>
        <authorList>
            <person name="Jin D."/>
            <person name="Kong X."/>
            <person name="Bai Z."/>
        </authorList>
    </citation>
    <scope>NUCLEOTIDE SEQUENCE [LARGE SCALE GENOMIC DNA]</scope>
    <source>
        <strain evidence="3">QH-11</strain>
    </source>
</reference>
<organism evidence="2 3">
    <name type="scientific">Gordonia phthalatica</name>
    <dbReference type="NCBI Taxonomy" id="1136941"/>
    <lineage>
        <taxon>Bacteria</taxon>
        <taxon>Bacillati</taxon>
        <taxon>Actinomycetota</taxon>
        <taxon>Actinomycetes</taxon>
        <taxon>Mycobacteriales</taxon>
        <taxon>Gordoniaceae</taxon>
        <taxon>Gordonia</taxon>
    </lineage>
</organism>
<feature type="domain" description="Putative restriction endonuclease" evidence="1">
    <location>
        <begin position="15"/>
        <end position="156"/>
    </location>
</feature>
<protein>
    <recommendedName>
        <fullName evidence="1">Putative restriction endonuclease domain-containing protein</fullName>
    </recommendedName>
</protein>
<dbReference type="PANTHER" id="PTHR35400:SF3">
    <property type="entry name" value="SLL1072 PROTEIN"/>
    <property type="match status" value="1"/>
</dbReference>
<evidence type="ECO:0000313" key="2">
    <source>
        <dbReference type="EMBL" id="ALG84002.1"/>
    </source>
</evidence>
<proteinExistence type="predicted"/>
<dbReference type="AlphaFoldDB" id="A0A0N9N9R3"/>
<accession>A0A0N9N9R3</accession>
<dbReference type="OrthoDB" id="9799703at2"/>
<dbReference type="PATRIC" id="fig|1136941.3.peg.1039"/>
<dbReference type="SUPFAM" id="SSF52980">
    <property type="entry name" value="Restriction endonuclease-like"/>
    <property type="match status" value="1"/>
</dbReference>
<dbReference type="Proteomes" id="UP000063789">
    <property type="component" value="Chromosome"/>
</dbReference>
<gene>
    <name evidence="2" type="ORF">ACH46_05080</name>
</gene>
<dbReference type="PANTHER" id="PTHR35400">
    <property type="entry name" value="SLR1083 PROTEIN"/>
    <property type="match status" value="1"/>
</dbReference>
<evidence type="ECO:0000259" key="1">
    <source>
        <dbReference type="Pfam" id="PF05685"/>
    </source>
</evidence>
<evidence type="ECO:0000313" key="3">
    <source>
        <dbReference type="Proteomes" id="UP000063789"/>
    </source>
</evidence>
<sequence length="180" mass="20024">MTWAPTHPQPMSLEQWRALGEDTSQRSELQEGVLIVSPRPRFLHQRLLTRLAAELIAQAPTEFVVAAEPEVVLTATDRPTVRNPAIVVARDREDLVALTADDVVLVIEIVSPGTRHVVLVRKRGEYADAGIPHYWIVDLDDHPRIELLTLSDGRYVGDWHTGTVEVTTPFTAALDLDALV</sequence>
<dbReference type="Pfam" id="PF05685">
    <property type="entry name" value="Uma2"/>
    <property type="match status" value="1"/>
</dbReference>
<keyword evidence="3" id="KW-1185">Reference proteome</keyword>
<dbReference type="InterPro" id="IPR008538">
    <property type="entry name" value="Uma2"/>
</dbReference>
<dbReference type="Gene3D" id="3.90.1570.10">
    <property type="entry name" value="tt1808, chain A"/>
    <property type="match status" value="1"/>
</dbReference>
<dbReference type="CDD" id="cd06260">
    <property type="entry name" value="DUF820-like"/>
    <property type="match status" value="1"/>
</dbReference>
<reference evidence="2 3" key="2">
    <citation type="journal article" date="2017" name="Int. J. Syst. Evol. Microbiol.">
        <title>Gordonia phthalatica sp. nov., a di-n-butyl phthalate-degrading bacterium isolated from activated sludge.</title>
        <authorList>
            <person name="Jin D."/>
            <person name="Kong X."/>
            <person name="Jia M."/>
            <person name="Yu X."/>
            <person name="Wang X."/>
            <person name="Zhuang X."/>
            <person name="Deng Y."/>
            <person name="Bai Z."/>
        </authorList>
    </citation>
    <scope>NUCLEOTIDE SEQUENCE [LARGE SCALE GENOMIC DNA]</scope>
    <source>
        <strain evidence="2 3">QH-11</strain>
    </source>
</reference>
<name>A0A0N9N9R3_9ACTN</name>